<keyword evidence="9 12" id="KW-0406">Ion transport</keyword>
<feature type="transmembrane region" description="Helical" evidence="13">
    <location>
        <begin position="6"/>
        <end position="31"/>
    </location>
</feature>
<sequence>MPHMSPISWTLILSFSIFSVLIMASMIYFKINPSSPYLKKMSKEILKQKWEW</sequence>
<evidence type="ECO:0000256" key="10">
    <source>
        <dbReference type="ARBA" id="ARBA00023128"/>
    </source>
</evidence>
<evidence type="ECO:0000256" key="7">
    <source>
        <dbReference type="ARBA" id="ARBA00022781"/>
    </source>
</evidence>
<gene>
    <name evidence="14" type="primary">ATP8</name>
</gene>
<keyword evidence="4 12" id="KW-0813">Transport</keyword>
<evidence type="ECO:0000256" key="2">
    <source>
        <dbReference type="ARBA" id="ARBA00008892"/>
    </source>
</evidence>
<comment type="similarity">
    <text evidence="2 12">Belongs to the ATPase protein 8 family.</text>
</comment>
<geneLocation type="mitochondrion" evidence="14"/>
<comment type="subcellular location">
    <subcellularLocation>
        <location evidence="1 12">Mitochondrion membrane</location>
        <topology evidence="1 12">Single-pass membrane protein</topology>
    </subcellularLocation>
</comment>
<keyword evidence="5 12" id="KW-0138">CF(0)</keyword>
<dbReference type="RefSeq" id="YP_009675550.1">
    <property type="nucleotide sequence ID" value="NC_043898.1"/>
</dbReference>
<evidence type="ECO:0000256" key="4">
    <source>
        <dbReference type="ARBA" id="ARBA00022448"/>
    </source>
</evidence>
<dbReference type="CTD" id="4509"/>
<dbReference type="GeneID" id="40866321"/>
<keyword evidence="7 12" id="KW-0375">Hydrogen ion transport</keyword>
<keyword evidence="8 13" id="KW-1133">Transmembrane helix</keyword>
<dbReference type="GO" id="GO:0015078">
    <property type="term" value="F:proton transmembrane transporter activity"/>
    <property type="evidence" value="ECO:0007669"/>
    <property type="project" value="InterPro"/>
</dbReference>
<name>A0A4Y5UZ96_9CRUS</name>
<dbReference type="InterPro" id="IPR001421">
    <property type="entry name" value="ATP8_metazoa"/>
</dbReference>
<evidence type="ECO:0000256" key="12">
    <source>
        <dbReference type="RuleBase" id="RU003661"/>
    </source>
</evidence>
<keyword evidence="10 12" id="KW-0496">Mitochondrion</keyword>
<evidence type="ECO:0000256" key="8">
    <source>
        <dbReference type="ARBA" id="ARBA00022989"/>
    </source>
</evidence>
<evidence type="ECO:0000256" key="3">
    <source>
        <dbReference type="ARBA" id="ARBA00011291"/>
    </source>
</evidence>
<evidence type="ECO:0000256" key="13">
    <source>
        <dbReference type="SAM" id="Phobius"/>
    </source>
</evidence>
<dbReference type="Pfam" id="PF00895">
    <property type="entry name" value="ATP-synt_8"/>
    <property type="match status" value="1"/>
</dbReference>
<evidence type="ECO:0000256" key="6">
    <source>
        <dbReference type="ARBA" id="ARBA00022692"/>
    </source>
</evidence>
<keyword evidence="11 13" id="KW-0472">Membrane</keyword>
<dbReference type="EMBL" id="MH891848">
    <property type="protein sequence ID" value="QDD68305.1"/>
    <property type="molecule type" value="Genomic_DNA"/>
</dbReference>
<evidence type="ECO:0000256" key="1">
    <source>
        <dbReference type="ARBA" id="ARBA00004304"/>
    </source>
</evidence>
<organism evidence="14">
    <name type="scientific">Glyptelasma annandalei</name>
    <dbReference type="NCBI Taxonomy" id="2590147"/>
    <lineage>
        <taxon>Eukaryota</taxon>
        <taxon>Metazoa</taxon>
        <taxon>Ecdysozoa</taxon>
        <taxon>Arthropoda</taxon>
        <taxon>Crustacea</taxon>
        <taxon>Multicrustacea</taxon>
        <taxon>Cirripedia</taxon>
        <taxon>Thoracica</taxon>
        <taxon>Thoracicalcarea</taxon>
        <taxon>Scalpellomorpha</taxon>
        <taxon>Lepadoidea</taxon>
        <taxon>Poecilasmatidae</taxon>
        <taxon>Glyptelasma</taxon>
    </lineage>
</organism>
<dbReference type="GO" id="GO:0031966">
    <property type="term" value="C:mitochondrial membrane"/>
    <property type="evidence" value="ECO:0007669"/>
    <property type="project" value="UniProtKB-SubCell"/>
</dbReference>
<reference evidence="14" key="1">
    <citation type="journal article" date="2019" name="Mitochondrial DNA Part B Resour">
        <title>Complete mitochondrial genome of the deep-water epibiotic stalked barnacle, Glyptelasma annandalei (Cirripedia, Lepadiformes, Poecilasmatidae).</title>
        <authorList>
            <person name="Kim R.-O."/>
            <person name="Chan B.K.K."/>
            <person name="Hou B.K."/>
            <person name="Ju S.-J."/>
            <person name="Kim S.-J."/>
        </authorList>
    </citation>
    <scope>NUCLEOTIDE SEQUENCE</scope>
</reference>
<accession>A0A4Y5UZ96</accession>
<dbReference type="GO" id="GO:0045259">
    <property type="term" value="C:proton-transporting ATP synthase complex"/>
    <property type="evidence" value="ECO:0007669"/>
    <property type="project" value="UniProtKB-KW"/>
</dbReference>
<evidence type="ECO:0000256" key="9">
    <source>
        <dbReference type="ARBA" id="ARBA00023065"/>
    </source>
</evidence>
<evidence type="ECO:0000256" key="5">
    <source>
        <dbReference type="ARBA" id="ARBA00022547"/>
    </source>
</evidence>
<evidence type="ECO:0000256" key="11">
    <source>
        <dbReference type="ARBA" id="ARBA00023136"/>
    </source>
</evidence>
<protein>
    <recommendedName>
        <fullName evidence="12">ATP synthase complex subunit 8</fullName>
    </recommendedName>
</protein>
<evidence type="ECO:0000313" key="14">
    <source>
        <dbReference type="EMBL" id="QDD68305.1"/>
    </source>
</evidence>
<dbReference type="AlphaFoldDB" id="A0A4Y5UZ96"/>
<proteinExistence type="inferred from homology"/>
<keyword evidence="6 12" id="KW-0812">Transmembrane</keyword>
<dbReference type="GO" id="GO:0015986">
    <property type="term" value="P:proton motive force-driven ATP synthesis"/>
    <property type="evidence" value="ECO:0007669"/>
    <property type="project" value="InterPro"/>
</dbReference>
<comment type="subunit">
    <text evidence="3">F-type ATPases have 2 components, CF(1) - the catalytic core - and CF(0) - the membrane proton channel.</text>
</comment>